<keyword evidence="3" id="KW-0378">Hydrolase</keyword>
<dbReference type="KEGG" id="tpi:TREPR_3569"/>
<dbReference type="Gene3D" id="3.90.780.10">
    <property type="entry name" value="5'-Nucleotidase, C-terminal domain"/>
    <property type="match status" value="1"/>
</dbReference>
<reference evidence="6 7" key="2">
    <citation type="journal article" date="2011" name="ISME J.">
        <title>RNA-seq reveals cooperative metabolic interactions between two termite-gut spirochete species in co-culture.</title>
        <authorList>
            <person name="Rosenthal A.Z."/>
            <person name="Matson E.G."/>
            <person name="Eldar A."/>
            <person name="Leadbetter J.R."/>
        </authorList>
    </citation>
    <scope>NUCLEOTIDE SEQUENCE [LARGE SCALE GENOMIC DNA]</scope>
    <source>
        <strain evidence="7">ATCC BAA-887 / DSM 12427 / ZAS-2</strain>
    </source>
</reference>
<evidence type="ECO:0000313" key="6">
    <source>
        <dbReference type="EMBL" id="AEF84201.1"/>
    </source>
</evidence>
<protein>
    <submittedName>
        <fullName evidence="6">Putative 5'-Nucleotidase domain protein</fullName>
    </submittedName>
</protein>
<evidence type="ECO:0000313" key="7">
    <source>
        <dbReference type="Proteomes" id="UP000009223"/>
    </source>
</evidence>
<dbReference type="PROSITE" id="PS00785">
    <property type="entry name" value="5_NUCLEOTIDASE_1"/>
    <property type="match status" value="1"/>
</dbReference>
<dbReference type="Gene3D" id="3.60.21.10">
    <property type="match status" value="1"/>
</dbReference>
<dbReference type="InterPro" id="IPR036907">
    <property type="entry name" value="5'-Nucleotdase_C_sf"/>
</dbReference>
<evidence type="ECO:0000259" key="5">
    <source>
        <dbReference type="Pfam" id="PF02872"/>
    </source>
</evidence>
<feature type="chain" id="PRO_5005129667" evidence="3">
    <location>
        <begin position="23"/>
        <end position="493"/>
    </location>
</feature>
<dbReference type="Pfam" id="PF02872">
    <property type="entry name" value="5_nucleotid_C"/>
    <property type="match status" value="1"/>
</dbReference>
<dbReference type="SUPFAM" id="SSF56300">
    <property type="entry name" value="Metallo-dependent phosphatases"/>
    <property type="match status" value="1"/>
</dbReference>
<gene>
    <name evidence="6" type="ordered locus">TREPR_3569</name>
</gene>
<dbReference type="OrthoDB" id="9800780at2"/>
<dbReference type="Pfam" id="PF00149">
    <property type="entry name" value="Metallophos"/>
    <property type="match status" value="1"/>
</dbReference>
<dbReference type="GO" id="GO:0016788">
    <property type="term" value="F:hydrolase activity, acting on ester bonds"/>
    <property type="evidence" value="ECO:0007669"/>
    <property type="project" value="InterPro"/>
</dbReference>
<sequence length="493" mass="53378">MKSKRMLLSVLLLFSAMGAVFAGGRKEPVENVITILHTNDVHSNVAIEPYVKGYADSLRAEKRDVVIVSAGDAFDGTPFASLSDGRDVATVMNMVGYEVFAMGNHEQFDSVDFKMLSKLVKFPILAANIGADWKTNIPEIKDFVIKSFGKTKIAFIGITSGTTGDEAVKAAERARTESTAKGANVFIAVTHLGVQDADETIRSTYLAEHCPWLSLIIDAHCHTAHQNGLLYNGVLIGETGEYGNNLGVIELTVKGSEVLNVTARLIPIKGHEAESGITPDAEVQAFIDQVNARNAAYLNETVFSLSETLYGTRDYSRRAESVFGNLLTDSMRWKTGVQIGLLQGPAIRANLNAGEVIRNQLLTALFPDAPVCTFTLKGEVIRSALENGVSAFPNENNSFIHISGILVEFDQNAPAGNRITSIKMEDGSPFDPDAVYTCASKSDSLWFIPNWEVLTPGKDFELGHGTICEVLDDYISSGITIPTKIAGRIAPIK</sequence>
<name>F5YIA6_TREPZ</name>
<reference evidence="7" key="1">
    <citation type="submission" date="2009-12" db="EMBL/GenBank/DDBJ databases">
        <title>Complete sequence of Treponema primitia strain ZAS-2.</title>
        <authorList>
            <person name="Tetu S.G."/>
            <person name="Matson E."/>
            <person name="Ren Q."/>
            <person name="Seshadri R."/>
            <person name="Elbourne L."/>
            <person name="Hassan K.A."/>
            <person name="Durkin A."/>
            <person name="Radune D."/>
            <person name="Mohamoud Y."/>
            <person name="Shay R."/>
            <person name="Jin S."/>
            <person name="Zhang X."/>
            <person name="Lucey K."/>
            <person name="Ballor N.R."/>
            <person name="Ottesen E."/>
            <person name="Rosenthal R."/>
            <person name="Allen A."/>
            <person name="Leadbetter J.R."/>
            <person name="Paulsen I.T."/>
        </authorList>
    </citation>
    <scope>NUCLEOTIDE SEQUENCE [LARGE SCALE GENOMIC DNA]</scope>
    <source>
        <strain evidence="7">ATCC BAA-887 / DSM 12427 / ZAS-2</strain>
    </source>
</reference>
<keyword evidence="3" id="KW-0547">Nucleotide-binding</keyword>
<dbReference type="GO" id="GO:0046872">
    <property type="term" value="F:metal ion binding"/>
    <property type="evidence" value="ECO:0007669"/>
    <property type="project" value="InterPro"/>
</dbReference>
<dbReference type="Proteomes" id="UP000009223">
    <property type="component" value="Chromosome"/>
</dbReference>
<dbReference type="PANTHER" id="PTHR11575:SF24">
    <property type="entry name" value="5'-NUCLEOTIDASE"/>
    <property type="match status" value="1"/>
</dbReference>
<dbReference type="HOGENOM" id="CLU_005854_7_3_12"/>
<dbReference type="InterPro" id="IPR004843">
    <property type="entry name" value="Calcineurin-like_PHP"/>
</dbReference>
<evidence type="ECO:0000259" key="4">
    <source>
        <dbReference type="Pfam" id="PF00149"/>
    </source>
</evidence>
<evidence type="ECO:0000256" key="1">
    <source>
        <dbReference type="ARBA" id="ARBA00006654"/>
    </source>
</evidence>
<organism evidence="6 7">
    <name type="scientific">Treponema primitia (strain ATCC BAA-887 / DSM 12427 / ZAS-2)</name>
    <dbReference type="NCBI Taxonomy" id="545694"/>
    <lineage>
        <taxon>Bacteria</taxon>
        <taxon>Pseudomonadati</taxon>
        <taxon>Spirochaetota</taxon>
        <taxon>Spirochaetia</taxon>
        <taxon>Spirochaetales</taxon>
        <taxon>Treponemataceae</taxon>
        <taxon>Treponema</taxon>
    </lineage>
</organism>
<proteinExistence type="inferred from homology"/>
<dbReference type="STRING" id="545694.TREPR_3569"/>
<feature type="signal peptide" evidence="3">
    <location>
        <begin position="1"/>
        <end position="22"/>
    </location>
</feature>
<comment type="similarity">
    <text evidence="1 3">Belongs to the 5'-nucleotidase family.</text>
</comment>
<dbReference type="SUPFAM" id="SSF55816">
    <property type="entry name" value="5'-nucleotidase (syn. UDP-sugar hydrolase), C-terminal domain"/>
    <property type="match status" value="1"/>
</dbReference>
<dbReference type="GO" id="GO:0009166">
    <property type="term" value="P:nucleotide catabolic process"/>
    <property type="evidence" value="ECO:0007669"/>
    <property type="project" value="InterPro"/>
</dbReference>
<dbReference type="GO" id="GO:0000166">
    <property type="term" value="F:nucleotide binding"/>
    <property type="evidence" value="ECO:0007669"/>
    <property type="project" value="UniProtKB-KW"/>
</dbReference>
<dbReference type="AlphaFoldDB" id="F5YIA6"/>
<dbReference type="RefSeq" id="WP_015706729.1">
    <property type="nucleotide sequence ID" value="NC_015578.1"/>
</dbReference>
<dbReference type="InterPro" id="IPR008334">
    <property type="entry name" value="5'-Nucleotdase_C"/>
</dbReference>
<dbReference type="InterPro" id="IPR029052">
    <property type="entry name" value="Metallo-depent_PP-like"/>
</dbReference>
<dbReference type="eggNOG" id="COG0737">
    <property type="taxonomic scope" value="Bacteria"/>
</dbReference>
<evidence type="ECO:0000256" key="2">
    <source>
        <dbReference type="ARBA" id="ARBA00022729"/>
    </source>
</evidence>
<keyword evidence="7" id="KW-1185">Reference proteome</keyword>
<dbReference type="PANTHER" id="PTHR11575">
    <property type="entry name" value="5'-NUCLEOTIDASE-RELATED"/>
    <property type="match status" value="1"/>
</dbReference>
<feature type="domain" description="5'-Nucleotidase C-terminal" evidence="5">
    <location>
        <begin position="312"/>
        <end position="441"/>
    </location>
</feature>
<accession>F5YIA6</accession>
<dbReference type="InterPro" id="IPR006146">
    <property type="entry name" value="5'-Nucleotdase_CS"/>
</dbReference>
<dbReference type="EMBL" id="CP001843">
    <property type="protein sequence ID" value="AEF84201.1"/>
    <property type="molecule type" value="Genomic_DNA"/>
</dbReference>
<feature type="domain" description="Calcineurin-like phosphoesterase" evidence="4">
    <location>
        <begin position="34"/>
        <end position="155"/>
    </location>
</feature>
<dbReference type="PRINTS" id="PR01607">
    <property type="entry name" value="APYRASEFAMLY"/>
</dbReference>
<evidence type="ECO:0000256" key="3">
    <source>
        <dbReference type="RuleBase" id="RU362119"/>
    </source>
</evidence>
<keyword evidence="2 3" id="KW-0732">Signal</keyword>
<dbReference type="InterPro" id="IPR006179">
    <property type="entry name" value="5_nucleotidase/apyrase"/>
</dbReference>